<dbReference type="AlphaFoldDB" id="A0A9P5TNH2"/>
<dbReference type="Proteomes" id="UP000724874">
    <property type="component" value="Unassembled WGS sequence"/>
</dbReference>
<sequence>MDRPTGHKPTCNVDPGRSCTFSFTPLEVNCPQSRAPTPNPGQYHLKDLRLFFHSAFGREFLMDIWMGRGRRPLHFLSSLSMPQGSCSGLRSKPMIFFFCSQPRASCAKSLTGGSNAATFLLRPSPQQVPRPQNLCKRCFLKFDRKQRLKLISSACDDP</sequence>
<keyword evidence="2" id="KW-1185">Reference proteome</keyword>
<evidence type="ECO:0000313" key="1">
    <source>
        <dbReference type="EMBL" id="KAF8902787.1"/>
    </source>
</evidence>
<gene>
    <name evidence="1" type="ORF">CPB84DRAFT_833236</name>
</gene>
<evidence type="ECO:0000313" key="2">
    <source>
        <dbReference type="Proteomes" id="UP000724874"/>
    </source>
</evidence>
<protein>
    <submittedName>
        <fullName evidence="1">Uncharacterized protein</fullName>
    </submittedName>
</protein>
<organism evidence="1 2">
    <name type="scientific">Gymnopilus junonius</name>
    <name type="common">Spectacular rustgill mushroom</name>
    <name type="synonym">Gymnopilus spectabilis subsp. junonius</name>
    <dbReference type="NCBI Taxonomy" id="109634"/>
    <lineage>
        <taxon>Eukaryota</taxon>
        <taxon>Fungi</taxon>
        <taxon>Dikarya</taxon>
        <taxon>Basidiomycota</taxon>
        <taxon>Agaricomycotina</taxon>
        <taxon>Agaricomycetes</taxon>
        <taxon>Agaricomycetidae</taxon>
        <taxon>Agaricales</taxon>
        <taxon>Agaricineae</taxon>
        <taxon>Hymenogastraceae</taxon>
        <taxon>Gymnopilus</taxon>
    </lineage>
</organism>
<accession>A0A9P5TNH2</accession>
<proteinExistence type="predicted"/>
<dbReference type="EMBL" id="JADNYJ010000034">
    <property type="protein sequence ID" value="KAF8902787.1"/>
    <property type="molecule type" value="Genomic_DNA"/>
</dbReference>
<name>A0A9P5TNH2_GYMJU</name>
<comment type="caution">
    <text evidence="1">The sequence shown here is derived from an EMBL/GenBank/DDBJ whole genome shotgun (WGS) entry which is preliminary data.</text>
</comment>
<reference evidence="1" key="1">
    <citation type="submission" date="2020-11" db="EMBL/GenBank/DDBJ databases">
        <authorList>
            <consortium name="DOE Joint Genome Institute"/>
            <person name="Ahrendt S."/>
            <person name="Riley R."/>
            <person name="Andreopoulos W."/>
            <person name="LaButti K."/>
            <person name="Pangilinan J."/>
            <person name="Ruiz-duenas F.J."/>
            <person name="Barrasa J.M."/>
            <person name="Sanchez-Garcia M."/>
            <person name="Camarero S."/>
            <person name="Miyauchi S."/>
            <person name="Serrano A."/>
            <person name="Linde D."/>
            <person name="Babiker R."/>
            <person name="Drula E."/>
            <person name="Ayuso-Fernandez I."/>
            <person name="Pacheco R."/>
            <person name="Padilla G."/>
            <person name="Ferreira P."/>
            <person name="Barriuso J."/>
            <person name="Kellner H."/>
            <person name="Castanera R."/>
            <person name="Alfaro M."/>
            <person name="Ramirez L."/>
            <person name="Pisabarro A.G."/>
            <person name="Kuo A."/>
            <person name="Tritt A."/>
            <person name="Lipzen A."/>
            <person name="He G."/>
            <person name="Yan M."/>
            <person name="Ng V."/>
            <person name="Cullen D."/>
            <person name="Martin F."/>
            <person name="Rosso M.-N."/>
            <person name="Henrissat B."/>
            <person name="Hibbett D."/>
            <person name="Martinez A.T."/>
            <person name="Grigoriev I.V."/>
        </authorList>
    </citation>
    <scope>NUCLEOTIDE SEQUENCE</scope>
    <source>
        <strain evidence="1">AH 44721</strain>
    </source>
</reference>